<protein>
    <recommendedName>
        <fullName evidence="4">Integral membrane protein</fullName>
    </recommendedName>
</protein>
<keyword evidence="3" id="KW-1185">Reference proteome</keyword>
<evidence type="ECO:0008006" key="4">
    <source>
        <dbReference type="Google" id="ProtNLM"/>
    </source>
</evidence>
<feature type="transmembrane region" description="Helical" evidence="1">
    <location>
        <begin position="36"/>
        <end position="56"/>
    </location>
</feature>
<keyword evidence="1" id="KW-0812">Transmembrane</keyword>
<keyword evidence="1" id="KW-1133">Transmembrane helix</keyword>
<dbReference type="Proteomes" id="UP001366085">
    <property type="component" value="Unassembled WGS sequence"/>
</dbReference>
<dbReference type="RefSeq" id="WP_337316442.1">
    <property type="nucleotide sequence ID" value="NZ_JBBDGN010000001.1"/>
</dbReference>
<evidence type="ECO:0000313" key="3">
    <source>
        <dbReference type="Proteomes" id="UP001366085"/>
    </source>
</evidence>
<reference evidence="2 3" key="1">
    <citation type="submission" date="2024-02" db="EMBL/GenBank/DDBJ databases">
        <authorList>
            <person name="Saticioglu I.B."/>
        </authorList>
    </citation>
    <scope>NUCLEOTIDE SEQUENCE [LARGE SCALE GENOMIC DNA]</scope>
    <source>
        <strain evidence="2 3">Mu-43</strain>
    </source>
</reference>
<accession>A0ABU8LGC1</accession>
<dbReference type="EMBL" id="JBBDGN010000001">
    <property type="protein sequence ID" value="MEJ1090248.1"/>
    <property type="molecule type" value="Genomic_DNA"/>
</dbReference>
<gene>
    <name evidence="2" type="ORF">WDU93_00965</name>
</gene>
<sequence>MSRSRRPAVVRGFAAATLAIFVALAGHVFAGGDVPGLIGVLVPWVLALMVCIVLAGRRLSVVRLSISVASSQFLFHALFVLGAITPNTQLGHVHGLPMSMPAAGALVADPQMWTGHVAAALVTIAALHRGERMLVALRDLAGHTMAWLRGRLGVVLFAQRPSARRRLTFALVIDAVPLDVPVRLLRRRGPPAFRV</sequence>
<organism evidence="2 3">
    <name type="scientific">Microbacterium istanbulense</name>
    <dbReference type="NCBI Taxonomy" id="3122049"/>
    <lineage>
        <taxon>Bacteria</taxon>
        <taxon>Bacillati</taxon>
        <taxon>Actinomycetota</taxon>
        <taxon>Actinomycetes</taxon>
        <taxon>Micrococcales</taxon>
        <taxon>Microbacteriaceae</taxon>
        <taxon>Microbacterium</taxon>
    </lineage>
</organism>
<evidence type="ECO:0000313" key="2">
    <source>
        <dbReference type="EMBL" id="MEJ1090248.1"/>
    </source>
</evidence>
<keyword evidence="1" id="KW-0472">Membrane</keyword>
<evidence type="ECO:0000256" key="1">
    <source>
        <dbReference type="SAM" id="Phobius"/>
    </source>
</evidence>
<comment type="caution">
    <text evidence="2">The sequence shown here is derived from an EMBL/GenBank/DDBJ whole genome shotgun (WGS) entry which is preliminary data.</text>
</comment>
<feature type="transmembrane region" description="Helical" evidence="1">
    <location>
        <begin position="110"/>
        <end position="128"/>
    </location>
</feature>
<proteinExistence type="predicted"/>
<feature type="transmembrane region" description="Helical" evidence="1">
    <location>
        <begin position="12"/>
        <end position="30"/>
    </location>
</feature>
<name>A0ABU8LGC1_9MICO</name>
<feature type="transmembrane region" description="Helical" evidence="1">
    <location>
        <begin position="68"/>
        <end position="90"/>
    </location>
</feature>